<evidence type="ECO:0000313" key="12">
    <source>
        <dbReference type="EMBL" id="RLJ65037.1"/>
    </source>
</evidence>
<dbReference type="PROSITE" id="PS01087">
    <property type="entry name" value="RADICAL_ACTIVATING"/>
    <property type="match status" value="1"/>
</dbReference>
<dbReference type="GO" id="GO:0006006">
    <property type="term" value="P:glucose metabolic process"/>
    <property type="evidence" value="ECO:0007669"/>
    <property type="project" value="UniProtKB-KW"/>
</dbReference>
<evidence type="ECO:0000256" key="5">
    <source>
        <dbReference type="ARBA" id="ARBA00022691"/>
    </source>
</evidence>
<dbReference type="Gene3D" id="3.20.20.70">
    <property type="entry name" value="Aldolase class I"/>
    <property type="match status" value="1"/>
</dbReference>
<dbReference type="EMBL" id="RCCI01000005">
    <property type="protein sequence ID" value="RLJ65037.1"/>
    <property type="molecule type" value="Genomic_DNA"/>
</dbReference>
<gene>
    <name evidence="12" type="ORF">DFR35_1693</name>
</gene>
<evidence type="ECO:0000256" key="7">
    <source>
        <dbReference type="ARBA" id="ARBA00023002"/>
    </source>
</evidence>
<dbReference type="InterPro" id="IPR001989">
    <property type="entry name" value="Radical_activat_CS"/>
</dbReference>
<keyword evidence="7 10" id="KW-0560">Oxidoreductase</keyword>
<comment type="subcellular location">
    <subcellularLocation>
        <location evidence="10">Cytoplasm</location>
    </subcellularLocation>
</comment>
<keyword evidence="13" id="KW-1185">Reference proteome</keyword>
<dbReference type="GO" id="GO:0046872">
    <property type="term" value="F:metal ion binding"/>
    <property type="evidence" value="ECO:0007669"/>
    <property type="project" value="UniProtKB-UniRule"/>
</dbReference>
<dbReference type="CDD" id="cd01335">
    <property type="entry name" value="Radical_SAM"/>
    <property type="match status" value="1"/>
</dbReference>
<sequence>MAQSGIAAAAAAEIPEGGRHDLRHDLSPDAPEIENYSEGEGAFGYAHSYETGSRLDGPGIRVTLFLSGCPLRCQYCHNPDTWRLKDGMRIPLERVVTRLGHFAPALRSMQGGLTLSGGEPLVQPAFSRRIFAAAKSFGLHTALDTSGYLGDRATDEYLKSVDLVLLDIKSWDPDTYRRVTRQDVAPTLRFAERLAAMNKPVWVRYVLVPGLTDDPANVEGVAKFVAPMKNVEWVEVLPFHQLGAFKWKELGLDYPLVDTPPAPPELLARVHGQFRAAGCNVR</sequence>
<comment type="catalytic activity">
    <reaction evidence="10">
        <text>glycyl-[formate C-acetyltransferase] + reduced [flavodoxin] + S-adenosyl-L-methionine = glycin-2-yl radical-[formate C-acetyltransferase] + semiquinone [flavodoxin] + 5'-deoxyadenosine + L-methionine + H(+)</text>
        <dbReference type="Rhea" id="RHEA:19225"/>
        <dbReference type="Rhea" id="RHEA-COMP:10622"/>
        <dbReference type="Rhea" id="RHEA-COMP:12190"/>
        <dbReference type="Rhea" id="RHEA-COMP:12191"/>
        <dbReference type="Rhea" id="RHEA-COMP:14480"/>
        <dbReference type="ChEBI" id="CHEBI:15378"/>
        <dbReference type="ChEBI" id="CHEBI:17319"/>
        <dbReference type="ChEBI" id="CHEBI:29947"/>
        <dbReference type="ChEBI" id="CHEBI:32722"/>
        <dbReference type="ChEBI" id="CHEBI:57618"/>
        <dbReference type="ChEBI" id="CHEBI:57844"/>
        <dbReference type="ChEBI" id="CHEBI:59789"/>
        <dbReference type="ChEBI" id="CHEBI:140311"/>
        <dbReference type="EC" id="1.97.1.4"/>
    </reaction>
</comment>
<keyword evidence="10" id="KW-0963">Cytoplasm</keyword>
<evidence type="ECO:0000256" key="8">
    <source>
        <dbReference type="ARBA" id="ARBA00023004"/>
    </source>
</evidence>
<keyword evidence="8 10" id="KW-0408">Iron</keyword>
<evidence type="ECO:0000256" key="1">
    <source>
        <dbReference type="ARBA" id="ARBA00002918"/>
    </source>
</evidence>
<dbReference type="GO" id="GO:0051539">
    <property type="term" value="F:4 iron, 4 sulfur cluster binding"/>
    <property type="evidence" value="ECO:0007669"/>
    <property type="project" value="UniProtKB-UniRule"/>
</dbReference>
<dbReference type="GO" id="GO:0016829">
    <property type="term" value="F:lyase activity"/>
    <property type="evidence" value="ECO:0007669"/>
    <property type="project" value="UniProtKB-KW"/>
</dbReference>
<dbReference type="InterPro" id="IPR034457">
    <property type="entry name" value="Organic_radical-activating"/>
</dbReference>
<comment type="cofactor">
    <cofactor evidence="10">
        <name>[4Fe-4S] cluster</name>
        <dbReference type="ChEBI" id="CHEBI:49883"/>
    </cofactor>
    <text evidence="10">Binds 1 [4Fe-4S] cluster. The cluster is coordinated with 3 cysteines and an exchangeable S-adenosyl-L-methionine.</text>
</comment>
<dbReference type="OrthoDB" id="9782387at2"/>
<dbReference type="PANTHER" id="PTHR30352:SF5">
    <property type="entry name" value="PYRUVATE FORMATE-LYASE 1-ACTIVATING ENZYME"/>
    <property type="match status" value="1"/>
</dbReference>
<dbReference type="InterPro" id="IPR058240">
    <property type="entry name" value="rSAM_sf"/>
</dbReference>
<comment type="function">
    <text evidence="1">Activation of pyruvate formate-lyase 1 under anaerobic conditions by generation of an organic free radical, using S-adenosylmethionine and reduced flavodoxin as cosubstrates to produce 5'-deoxy-adenosine.</text>
</comment>
<evidence type="ECO:0000256" key="3">
    <source>
        <dbReference type="ARBA" id="ARBA00022485"/>
    </source>
</evidence>
<dbReference type="PROSITE" id="PS51918">
    <property type="entry name" value="RADICAL_SAM"/>
    <property type="match status" value="1"/>
</dbReference>
<dbReference type="InterPro" id="IPR007197">
    <property type="entry name" value="rSAM"/>
</dbReference>
<dbReference type="PANTHER" id="PTHR30352">
    <property type="entry name" value="PYRUVATE FORMATE-LYASE-ACTIVATING ENZYME"/>
    <property type="match status" value="1"/>
</dbReference>
<feature type="domain" description="Radical SAM core" evidence="11">
    <location>
        <begin position="55"/>
        <end position="277"/>
    </location>
</feature>
<dbReference type="Pfam" id="PF04055">
    <property type="entry name" value="Radical_SAM"/>
    <property type="match status" value="1"/>
</dbReference>
<name>A0A497XG09_9PROT</name>
<reference evidence="12 13" key="1">
    <citation type="submission" date="2018-10" db="EMBL/GenBank/DDBJ databases">
        <title>Genomic Encyclopedia of Type Strains, Phase IV (KMG-IV): sequencing the most valuable type-strain genomes for metagenomic binning, comparative biology and taxonomic classification.</title>
        <authorList>
            <person name="Goeker M."/>
        </authorList>
    </citation>
    <scope>NUCLEOTIDE SEQUENCE [LARGE SCALE GENOMIC DNA]</scope>
    <source>
        <strain evidence="12 13">DSM 26916</strain>
    </source>
</reference>
<dbReference type="SFLD" id="SFLDG01066">
    <property type="entry name" value="organic_radical-activating_enz"/>
    <property type="match status" value="1"/>
</dbReference>
<dbReference type="AlphaFoldDB" id="A0A497XG09"/>
<dbReference type="RefSeq" id="WP_121241556.1">
    <property type="nucleotide sequence ID" value="NZ_BHVV01000006.1"/>
</dbReference>
<comment type="caution">
    <text evidence="12">The sequence shown here is derived from an EMBL/GenBank/DDBJ whole genome shotgun (WGS) entry which is preliminary data.</text>
</comment>
<dbReference type="SUPFAM" id="SSF102114">
    <property type="entry name" value="Radical SAM enzymes"/>
    <property type="match status" value="1"/>
</dbReference>
<keyword evidence="4" id="KW-0119">Carbohydrate metabolism</keyword>
<keyword evidence="4" id="KW-0313">Glucose metabolism</keyword>
<keyword evidence="5 10" id="KW-0949">S-adenosyl-L-methionine</keyword>
<organism evidence="12 13">
    <name type="scientific">Sulfurisoma sediminicola</name>
    <dbReference type="NCBI Taxonomy" id="1381557"/>
    <lineage>
        <taxon>Bacteria</taxon>
        <taxon>Pseudomonadati</taxon>
        <taxon>Pseudomonadota</taxon>
        <taxon>Betaproteobacteria</taxon>
        <taxon>Nitrosomonadales</taxon>
        <taxon>Sterolibacteriaceae</taxon>
        <taxon>Sulfurisoma</taxon>
    </lineage>
</organism>
<dbReference type="EC" id="1.97.1.4" evidence="10"/>
<comment type="function">
    <text evidence="10">Activation of pyruvate formate-lyase under anaerobic conditions by generation of an organic free radical, using S-adenosylmethionine and reduced flavodoxin as cosubstrates to produce 5'-deoxy-adenosine.</text>
</comment>
<dbReference type="Proteomes" id="UP000268908">
    <property type="component" value="Unassembled WGS sequence"/>
</dbReference>
<evidence type="ECO:0000259" key="11">
    <source>
        <dbReference type="PROSITE" id="PS51918"/>
    </source>
</evidence>
<dbReference type="NCBIfam" id="TIGR02493">
    <property type="entry name" value="PFLA"/>
    <property type="match status" value="1"/>
</dbReference>
<evidence type="ECO:0000256" key="10">
    <source>
        <dbReference type="RuleBase" id="RU362053"/>
    </source>
</evidence>
<keyword evidence="12" id="KW-0670">Pyruvate</keyword>
<comment type="similarity">
    <text evidence="2 10">Belongs to the organic radical-activating enzymes family.</text>
</comment>
<keyword evidence="12" id="KW-0456">Lyase</keyword>
<dbReference type="GO" id="GO:0043365">
    <property type="term" value="F:[formate-C-acetyltransferase]-activating enzyme activity"/>
    <property type="evidence" value="ECO:0007669"/>
    <property type="project" value="UniProtKB-UniRule"/>
</dbReference>
<accession>A0A497XG09</accession>
<dbReference type="GO" id="GO:0005737">
    <property type="term" value="C:cytoplasm"/>
    <property type="evidence" value="ECO:0007669"/>
    <property type="project" value="UniProtKB-SubCell"/>
</dbReference>
<keyword evidence="3 10" id="KW-0004">4Fe-4S</keyword>
<keyword evidence="6 10" id="KW-0479">Metal-binding</keyword>
<dbReference type="SFLD" id="SFLDS00029">
    <property type="entry name" value="Radical_SAM"/>
    <property type="match status" value="1"/>
</dbReference>
<evidence type="ECO:0000256" key="6">
    <source>
        <dbReference type="ARBA" id="ARBA00022723"/>
    </source>
</evidence>
<evidence type="ECO:0000256" key="9">
    <source>
        <dbReference type="ARBA" id="ARBA00023014"/>
    </source>
</evidence>
<dbReference type="InterPro" id="IPR012838">
    <property type="entry name" value="PFL1_activating"/>
</dbReference>
<keyword evidence="9 10" id="KW-0411">Iron-sulfur</keyword>
<protein>
    <recommendedName>
        <fullName evidence="10">Pyruvate formate-lyase-activating enzyme</fullName>
        <ecNumber evidence="10">1.97.1.4</ecNumber>
    </recommendedName>
</protein>
<evidence type="ECO:0000256" key="4">
    <source>
        <dbReference type="ARBA" id="ARBA00022526"/>
    </source>
</evidence>
<proteinExistence type="inferred from homology"/>
<evidence type="ECO:0000313" key="13">
    <source>
        <dbReference type="Proteomes" id="UP000268908"/>
    </source>
</evidence>
<dbReference type="InterPro" id="IPR013785">
    <property type="entry name" value="Aldolase_TIM"/>
</dbReference>
<evidence type="ECO:0000256" key="2">
    <source>
        <dbReference type="ARBA" id="ARBA00009777"/>
    </source>
</evidence>